<keyword evidence="3" id="KW-1185">Reference proteome</keyword>
<dbReference type="PANTHER" id="PTHR35396:SF1">
    <property type="entry name" value="SMALL SECRETED PROTEIN"/>
    <property type="match status" value="1"/>
</dbReference>
<feature type="region of interest" description="Disordered" evidence="1">
    <location>
        <begin position="171"/>
        <end position="227"/>
    </location>
</feature>
<accession>A0A2S4WGL7</accession>
<comment type="caution">
    <text evidence="2">The sequence shown here is derived from an EMBL/GenBank/DDBJ whole genome shotgun (WGS) entry which is preliminary data.</text>
</comment>
<name>A0A2S4WGL7_9BASI</name>
<sequence>MHRSWRLEDFLPSGSSLHSFSLLSFDNMGLFKNIFTSSLMVWLFGGLVSANWDPATGHLYNYRPSKSWLSQQCKMFNDVQVAECAQNTRLSYPHVQVFATFQVEHSKDKNHGCPYGTCCGYADLPAPSDMEIDSMNYHSFFWQAWTNPIADLRRAPLGTKAVMASFMKAKRTSPRCKDTTTPTTAASSSPPPGPTSNIRPGIRNRGAYGNYTPAPGSSYMAPTGYST</sequence>
<evidence type="ECO:0000313" key="3">
    <source>
        <dbReference type="Proteomes" id="UP000238274"/>
    </source>
</evidence>
<proteinExistence type="predicted"/>
<dbReference type="VEuPathDB" id="FungiDB:PSTT_06055"/>
<organism evidence="2 3">
    <name type="scientific">Puccinia striiformis</name>
    <dbReference type="NCBI Taxonomy" id="27350"/>
    <lineage>
        <taxon>Eukaryota</taxon>
        <taxon>Fungi</taxon>
        <taxon>Dikarya</taxon>
        <taxon>Basidiomycota</taxon>
        <taxon>Pucciniomycotina</taxon>
        <taxon>Pucciniomycetes</taxon>
        <taxon>Pucciniales</taxon>
        <taxon>Pucciniaceae</taxon>
        <taxon>Puccinia</taxon>
    </lineage>
</organism>
<evidence type="ECO:0000313" key="2">
    <source>
        <dbReference type="EMBL" id="POW20848.1"/>
    </source>
</evidence>
<dbReference type="AlphaFoldDB" id="A0A2S4WGL7"/>
<dbReference type="Proteomes" id="UP000238274">
    <property type="component" value="Unassembled WGS sequence"/>
</dbReference>
<feature type="compositionally biased region" description="Low complexity" evidence="1">
    <location>
        <begin position="179"/>
        <end position="188"/>
    </location>
</feature>
<evidence type="ECO:0008006" key="4">
    <source>
        <dbReference type="Google" id="ProtNLM"/>
    </source>
</evidence>
<protein>
    <recommendedName>
        <fullName evidence="4">Secreted protein</fullName>
    </recommendedName>
</protein>
<dbReference type="VEuPathDB" id="FungiDB:PSHT_03093"/>
<evidence type="ECO:0000256" key="1">
    <source>
        <dbReference type="SAM" id="MobiDB-lite"/>
    </source>
</evidence>
<dbReference type="OrthoDB" id="160054at2759"/>
<dbReference type="EMBL" id="PKSM01000028">
    <property type="protein sequence ID" value="POW20848.1"/>
    <property type="molecule type" value="Genomic_DNA"/>
</dbReference>
<dbReference type="PANTHER" id="PTHR35396">
    <property type="entry name" value="SMALL SECRETED PROTEIN"/>
    <property type="match status" value="1"/>
</dbReference>
<reference evidence="3" key="3">
    <citation type="journal article" date="2018" name="Mol. Plant Microbe Interact.">
        <title>Genome sequence resources for the wheat stripe rust pathogen (Puccinia striiformis f. sp. tritici) and the barley stripe rust pathogen (Puccinia striiformis f. sp. hordei).</title>
        <authorList>
            <person name="Xia C."/>
            <person name="Wang M."/>
            <person name="Yin C."/>
            <person name="Cornejo O.E."/>
            <person name="Hulbert S.H."/>
            <person name="Chen X."/>
        </authorList>
    </citation>
    <scope>NUCLEOTIDE SEQUENCE [LARGE SCALE GENOMIC DNA]</scope>
    <source>
        <strain evidence="3">93TX-2</strain>
    </source>
</reference>
<gene>
    <name evidence="2" type="ORF">PSHT_03093</name>
</gene>
<reference evidence="2 3" key="1">
    <citation type="submission" date="2017-12" db="EMBL/GenBank/DDBJ databases">
        <title>Gene loss provides genomic basis for host adaptation in cereal stripe rust fungi.</title>
        <authorList>
            <person name="Xia C."/>
        </authorList>
    </citation>
    <scope>NUCLEOTIDE SEQUENCE [LARGE SCALE GENOMIC DNA]</scope>
    <source>
        <strain evidence="2 3">93TX-2</strain>
    </source>
</reference>
<reference evidence="3" key="2">
    <citation type="journal article" date="2018" name="BMC Genomics">
        <title>Genomic insights into host adaptation between the wheat stripe rust pathogen (Puccinia striiformis f. sp. tritici) and the barley stripe rust pathogen (Puccinia striiformis f. sp. hordei).</title>
        <authorList>
            <person name="Xia C."/>
            <person name="Wang M."/>
            <person name="Yin C."/>
            <person name="Cornejo O.E."/>
            <person name="Hulbert S.H."/>
            <person name="Chen X."/>
        </authorList>
    </citation>
    <scope>NUCLEOTIDE SEQUENCE [LARGE SCALE GENOMIC DNA]</scope>
    <source>
        <strain evidence="3">93TX-2</strain>
    </source>
</reference>